<feature type="domain" description="Endonuclease/exonuclease/phosphatase" evidence="1">
    <location>
        <begin position="43"/>
        <end position="345"/>
    </location>
</feature>
<keyword evidence="3" id="KW-1185">Reference proteome</keyword>
<evidence type="ECO:0000313" key="2">
    <source>
        <dbReference type="EMBL" id="KAK3248710.1"/>
    </source>
</evidence>
<name>A0AAE0F370_9CHLO</name>
<dbReference type="SUPFAM" id="SSF56219">
    <property type="entry name" value="DNase I-like"/>
    <property type="match status" value="1"/>
</dbReference>
<dbReference type="InterPro" id="IPR036691">
    <property type="entry name" value="Endo/exonu/phosph_ase_sf"/>
</dbReference>
<reference evidence="2 3" key="1">
    <citation type="journal article" date="2015" name="Genome Biol. Evol.">
        <title>Comparative Genomics of a Bacterivorous Green Alga Reveals Evolutionary Causalities and Consequences of Phago-Mixotrophic Mode of Nutrition.</title>
        <authorList>
            <person name="Burns J.A."/>
            <person name="Paasch A."/>
            <person name="Narechania A."/>
            <person name="Kim E."/>
        </authorList>
    </citation>
    <scope>NUCLEOTIDE SEQUENCE [LARGE SCALE GENOMIC DNA]</scope>
    <source>
        <strain evidence="2 3">PLY_AMNH</strain>
    </source>
</reference>
<dbReference type="PANTHER" id="PTHR14859">
    <property type="entry name" value="CALCOFLUOR WHITE HYPERSENSITIVE PROTEIN PRECURSOR"/>
    <property type="match status" value="1"/>
</dbReference>
<protein>
    <recommendedName>
        <fullName evidence="1">Endonuclease/exonuclease/phosphatase domain-containing protein</fullName>
    </recommendedName>
</protein>
<dbReference type="GO" id="GO:0006506">
    <property type="term" value="P:GPI anchor biosynthetic process"/>
    <property type="evidence" value="ECO:0007669"/>
    <property type="project" value="TreeGrafter"/>
</dbReference>
<sequence length="353" mass="40554">MVVGGEIQNPKEMPAPGETLVRDYRDHPETAQERDDGSPVRMLQWNIERGYQYEKIVEELKSIDADIIALQEIDIGCARSGNRDVGDDLARALGMNYVFVTEFEELFSDLREPDAQGGGVHGNGFLTRYDMSDIFVINHKYQIIDWENPQHALAKKEPRHGGRYTLRANFHTPKGEVTCYTVHLEVFCGVLARVQQFSEIFRDCRLQIAKGFTKQAILGDLNTMANGIARFSPHYCCDKMRFWTIGESEGEWWDRNVFSYSSNEQEPSPNPHLLKWGLPKEVARDAVNPHFSDPFDARRDMTLDNPKYRFLGFSLMTGKLDWTLLRHLTVLRLSMGNDDYSASDHKWLLVTVE</sequence>
<evidence type="ECO:0000259" key="1">
    <source>
        <dbReference type="Pfam" id="PF03372"/>
    </source>
</evidence>
<proteinExistence type="predicted"/>
<dbReference type="Pfam" id="PF03372">
    <property type="entry name" value="Exo_endo_phos"/>
    <property type="match status" value="1"/>
</dbReference>
<dbReference type="InterPro" id="IPR051916">
    <property type="entry name" value="GPI-anchor_lipid_remodeler"/>
</dbReference>
<dbReference type="GO" id="GO:0003824">
    <property type="term" value="F:catalytic activity"/>
    <property type="evidence" value="ECO:0007669"/>
    <property type="project" value="InterPro"/>
</dbReference>
<organism evidence="2 3">
    <name type="scientific">Cymbomonas tetramitiformis</name>
    <dbReference type="NCBI Taxonomy" id="36881"/>
    <lineage>
        <taxon>Eukaryota</taxon>
        <taxon>Viridiplantae</taxon>
        <taxon>Chlorophyta</taxon>
        <taxon>Pyramimonadophyceae</taxon>
        <taxon>Pyramimonadales</taxon>
        <taxon>Pyramimonadaceae</taxon>
        <taxon>Cymbomonas</taxon>
    </lineage>
</organism>
<accession>A0AAE0F370</accession>
<gene>
    <name evidence="2" type="ORF">CYMTET_41833</name>
</gene>
<dbReference type="InterPro" id="IPR005135">
    <property type="entry name" value="Endo/exonuclease/phosphatase"/>
</dbReference>
<dbReference type="EMBL" id="LGRX02027845">
    <property type="protein sequence ID" value="KAK3248710.1"/>
    <property type="molecule type" value="Genomic_DNA"/>
</dbReference>
<evidence type="ECO:0000313" key="3">
    <source>
        <dbReference type="Proteomes" id="UP001190700"/>
    </source>
</evidence>
<dbReference type="Proteomes" id="UP001190700">
    <property type="component" value="Unassembled WGS sequence"/>
</dbReference>
<dbReference type="Gene3D" id="3.60.10.10">
    <property type="entry name" value="Endonuclease/exonuclease/phosphatase"/>
    <property type="match status" value="1"/>
</dbReference>
<dbReference type="AlphaFoldDB" id="A0AAE0F370"/>
<dbReference type="GO" id="GO:0016020">
    <property type="term" value="C:membrane"/>
    <property type="evidence" value="ECO:0007669"/>
    <property type="project" value="GOC"/>
</dbReference>
<comment type="caution">
    <text evidence="2">The sequence shown here is derived from an EMBL/GenBank/DDBJ whole genome shotgun (WGS) entry which is preliminary data.</text>
</comment>
<dbReference type="PANTHER" id="PTHR14859:SF1">
    <property type="entry name" value="PGAP2-INTERACTING PROTEIN"/>
    <property type="match status" value="1"/>
</dbReference>